<sequence>MDLAGTHQRPAMSCLTNFALDSPSMFVENGTEFCDTLCFGMLISEHALLSTVQINFFKKTTLPYCF</sequence>
<name>A0A1R3GSG0_9ROSI</name>
<comment type="caution">
    <text evidence="1">The sequence shown here is derived from an EMBL/GenBank/DDBJ whole genome shotgun (WGS) entry which is preliminary data.</text>
</comment>
<reference evidence="2" key="1">
    <citation type="submission" date="2013-09" db="EMBL/GenBank/DDBJ databases">
        <title>Corchorus olitorius genome sequencing.</title>
        <authorList>
            <person name="Alam M."/>
            <person name="Haque M.S."/>
            <person name="Islam M.S."/>
            <person name="Emdad E.M."/>
            <person name="Islam M.M."/>
            <person name="Ahmed B."/>
            <person name="Halim A."/>
            <person name="Hossen Q.M.M."/>
            <person name="Hossain M.Z."/>
            <person name="Ahmed R."/>
            <person name="Khan M.M."/>
            <person name="Islam R."/>
            <person name="Rashid M.M."/>
            <person name="Khan S.A."/>
            <person name="Rahman M.S."/>
            <person name="Alam M."/>
            <person name="Yahiya A.S."/>
            <person name="Khan M.S."/>
            <person name="Azam M.S."/>
            <person name="Haque T."/>
            <person name="Lashkar M.Z.H."/>
            <person name="Akhand A.I."/>
            <person name="Morshed G."/>
            <person name="Roy S."/>
            <person name="Uddin K.S."/>
            <person name="Rabeya T."/>
            <person name="Hossain A.S."/>
            <person name="Chowdhury A."/>
            <person name="Snigdha A.R."/>
            <person name="Mortoza M.S."/>
            <person name="Matin S.A."/>
            <person name="Hoque S.M.E."/>
            <person name="Islam M.K."/>
            <person name="Roy D.K."/>
            <person name="Haider R."/>
            <person name="Moosa M.M."/>
            <person name="Elias S.M."/>
            <person name="Hasan A.M."/>
            <person name="Jahan S."/>
            <person name="Shafiuddin M."/>
            <person name="Mahmood N."/>
            <person name="Shommy N.S."/>
        </authorList>
    </citation>
    <scope>NUCLEOTIDE SEQUENCE [LARGE SCALE GENOMIC DNA]</scope>
    <source>
        <strain evidence="2">cv. O-4</strain>
    </source>
</reference>
<evidence type="ECO:0000313" key="1">
    <source>
        <dbReference type="EMBL" id="OMO60989.1"/>
    </source>
</evidence>
<dbReference type="Proteomes" id="UP000187203">
    <property type="component" value="Unassembled WGS sequence"/>
</dbReference>
<proteinExistence type="predicted"/>
<gene>
    <name evidence="1" type="ORF">COLO4_33635</name>
</gene>
<evidence type="ECO:0000313" key="2">
    <source>
        <dbReference type="Proteomes" id="UP000187203"/>
    </source>
</evidence>
<protein>
    <submittedName>
        <fullName evidence="1">Uncharacterized protein</fullName>
    </submittedName>
</protein>
<accession>A0A1R3GSG0</accession>
<dbReference type="EMBL" id="AWUE01021790">
    <property type="protein sequence ID" value="OMO60989.1"/>
    <property type="molecule type" value="Genomic_DNA"/>
</dbReference>
<dbReference type="AlphaFoldDB" id="A0A1R3GSG0"/>
<organism evidence="1 2">
    <name type="scientific">Corchorus olitorius</name>
    <dbReference type="NCBI Taxonomy" id="93759"/>
    <lineage>
        <taxon>Eukaryota</taxon>
        <taxon>Viridiplantae</taxon>
        <taxon>Streptophyta</taxon>
        <taxon>Embryophyta</taxon>
        <taxon>Tracheophyta</taxon>
        <taxon>Spermatophyta</taxon>
        <taxon>Magnoliopsida</taxon>
        <taxon>eudicotyledons</taxon>
        <taxon>Gunneridae</taxon>
        <taxon>Pentapetalae</taxon>
        <taxon>rosids</taxon>
        <taxon>malvids</taxon>
        <taxon>Malvales</taxon>
        <taxon>Malvaceae</taxon>
        <taxon>Grewioideae</taxon>
        <taxon>Apeibeae</taxon>
        <taxon>Corchorus</taxon>
    </lineage>
</organism>
<keyword evidence="2" id="KW-1185">Reference proteome</keyword>